<dbReference type="NCBIfam" id="TIGR03828">
    <property type="entry name" value="pfkB"/>
    <property type="match status" value="1"/>
</dbReference>
<evidence type="ECO:0000256" key="3">
    <source>
        <dbReference type="ARBA" id="ARBA00022741"/>
    </source>
</evidence>
<evidence type="ECO:0000256" key="6">
    <source>
        <dbReference type="ARBA" id="ARBA00047745"/>
    </source>
</evidence>
<reference evidence="10" key="1">
    <citation type="journal article" date="2021" name="PeerJ">
        <title>Extensive microbial diversity within the chicken gut microbiome revealed by metagenomics and culture.</title>
        <authorList>
            <person name="Gilroy R."/>
            <person name="Ravi A."/>
            <person name="Getino M."/>
            <person name="Pursley I."/>
            <person name="Horton D.L."/>
            <person name="Alikhan N.F."/>
            <person name="Baker D."/>
            <person name="Gharbi K."/>
            <person name="Hall N."/>
            <person name="Watson M."/>
            <person name="Adriaenssens E.M."/>
            <person name="Foster-Nyarko E."/>
            <person name="Jarju S."/>
            <person name="Secka A."/>
            <person name="Antonio M."/>
            <person name="Oren A."/>
            <person name="Chaudhuri R.R."/>
            <person name="La Ragione R."/>
            <person name="Hildebrand F."/>
            <person name="Pallen M.J."/>
        </authorList>
    </citation>
    <scope>NUCLEOTIDE SEQUENCE</scope>
    <source>
        <strain evidence="10">ChiBcec8-13705</strain>
    </source>
</reference>
<evidence type="ECO:0000259" key="9">
    <source>
        <dbReference type="Pfam" id="PF00294"/>
    </source>
</evidence>
<sequence>MIYTVTLNPAIDKTVTIPDFCLDSVNRVVDCRLDPGGKGINVSKVLSALGQPSVVFTLLAGDTGRTLRAMLAQAGLSVVAHELPGQTRQNLKVVDPARHSNTDINEPGAPASAAALADLRQDLLARVQPGDLVVLAGSLPAGAPPDTYAGWVSACQAAGAKVFVDADGPALREAVAARPYLIKPNESELVRLAGCPLPTETALVAAGRALLAAGVHKVVISRGAQGALYLSEEETFAAEGLSVPVGSTVGAGDSMVAALALAEARGLPWREAARLSTAAGAANVSCQGTEPAPREAVEALLERVVLRPAQ</sequence>
<dbReference type="AlphaFoldDB" id="A0A9D2S446"/>
<dbReference type="GO" id="GO:0005988">
    <property type="term" value="P:lactose metabolic process"/>
    <property type="evidence" value="ECO:0007669"/>
    <property type="project" value="UniProtKB-KW"/>
</dbReference>
<comment type="catalytic activity">
    <reaction evidence="7">
        <text>D-tagatofuranose 6-phosphate + ATP = D-tagatofuranose 1,6-bisphosphate + ADP + H(+)</text>
        <dbReference type="Rhea" id="RHEA:12420"/>
        <dbReference type="ChEBI" id="CHEBI:15378"/>
        <dbReference type="ChEBI" id="CHEBI:30616"/>
        <dbReference type="ChEBI" id="CHEBI:58694"/>
        <dbReference type="ChEBI" id="CHEBI:58695"/>
        <dbReference type="ChEBI" id="CHEBI:456216"/>
        <dbReference type="EC" id="2.7.1.144"/>
    </reaction>
</comment>
<protein>
    <recommendedName>
        <fullName evidence="7">Tagatose-6-phosphate kinase</fullName>
        <ecNumber evidence="7">2.7.1.144</ecNumber>
    </recommendedName>
</protein>
<comment type="catalytic activity">
    <reaction evidence="6 8">
        <text>beta-D-fructose 1-phosphate + ATP = beta-D-fructose 1,6-bisphosphate + ADP + H(+)</text>
        <dbReference type="Rhea" id="RHEA:14213"/>
        <dbReference type="ChEBI" id="CHEBI:15378"/>
        <dbReference type="ChEBI" id="CHEBI:30616"/>
        <dbReference type="ChEBI" id="CHEBI:32966"/>
        <dbReference type="ChEBI" id="CHEBI:138881"/>
        <dbReference type="ChEBI" id="CHEBI:456216"/>
        <dbReference type="EC" id="2.7.1.56"/>
    </reaction>
</comment>
<evidence type="ECO:0000256" key="4">
    <source>
        <dbReference type="ARBA" id="ARBA00022777"/>
    </source>
</evidence>
<dbReference type="CDD" id="cd01164">
    <property type="entry name" value="FruK_PfkB_like"/>
    <property type="match status" value="1"/>
</dbReference>
<dbReference type="Pfam" id="PF00294">
    <property type="entry name" value="PfkB"/>
    <property type="match status" value="1"/>
</dbReference>
<comment type="function">
    <text evidence="8">Catalyzes the ATP-dependent phosphorylation of fructose-l-phosphate to fructose-l,6-bisphosphate.</text>
</comment>
<keyword evidence="5 7" id="KW-0067">ATP-binding</keyword>
<comment type="caution">
    <text evidence="10">The sequence shown here is derived from an EMBL/GenBank/DDBJ whole genome shotgun (WGS) entry which is preliminary data.</text>
</comment>
<dbReference type="GO" id="GO:0016052">
    <property type="term" value="P:carbohydrate catabolic process"/>
    <property type="evidence" value="ECO:0007669"/>
    <property type="project" value="UniProtKB-ARBA"/>
</dbReference>
<keyword evidence="3 7" id="KW-0547">Nucleotide-binding</keyword>
<dbReference type="InterPro" id="IPR022463">
    <property type="entry name" value="1-PFruKinase"/>
</dbReference>
<keyword evidence="2 7" id="KW-0808">Transferase</keyword>
<dbReference type="InterPro" id="IPR017583">
    <property type="entry name" value="Tagatose/fructose_Pkinase"/>
</dbReference>
<dbReference type="GO" id="GO:0044281">
    <property type="term" value="P:small molecule metabolic process"/>
    <property type="evidence" value="ECO:0007669"/>
    <property type="project" value="UniProtKB-ARBA"/>
</dbReference>
<dbReference type="PROSITE" id="PS00584">
    <property type="entry name" value="PFKB_KINASES_2"/>
    <property type="match status" value="1"/>
</dbReference>
<comment type="similarity">
    <text evidence="7">Belongs to the carbohydrate kinase PfkB family. LacC subfamily.</text>
</comment>
<dbReference type="PANTHER" id="PTHR46566:SF2">
    <property type="entry name" value="ATP-DEPENDENT 6-PHOSPHOFRUCTOKINASE ISOZYME 2"/>
    <property type="match status" value="1"/>
</dbReference>
<comment type="similarity">
    <text evidence="1">Belongs to the carbohydrate kinase pfkB family.</text>
</comment>
<dbReference type="Proteomes" id="UP000886803">
    <property type="component" value="Unassembled WGS sequence"/>
</dbReference>
<evidence type="ECO:0000256" key="1">
    <source>
        <dbReference type="ARBA" id="ARBA00005380"/>
    </source>
</evidence>
<evidence type="ECO:0000256" key="5">
    <source>
        <dbReference type="ARBA" id="ARBA00022840"/>
    </source>
</evidence>
<dbReference type="PIRSF" id="PIRSF000535">
    <property type="entry name" value="1PFK/6PFK/LacC"/>
    <property type="match status" value="1"/>
</dbReference>
<dbReference type="GO" id="GO:0005524">
    <property type="term" value="F:ATP binding"/>
    <property type="evidence" value="ECO:0007669"/>
    <property type="project" value="UniProtKB-UniRule"/>
</dbReference>
<evidence type="ECO:0000256" key="8">
    <source>
        <dbReference type="RuleBase" id="RU369061"/>
    </source>
</evidence>
<evidence type="ECO:0000313" key="11">
    <source>
        <dbReference type="Proteomes" id="UP000886803"/>
    </source>
</evidence>
<dbReference type="GO" id="GO:0009024">
    <property type="term" value="F:tagatose-6-phosphate kinase activity"/>
    <property type="evidence" value="ECO:0007669"/>
    <property type="project" value="UniProtKB-EC"/>
</dbReference>
<feature type="domain" description="Carbohydrate kinase PfkB" evidence="9">
    <location>
        <begin position="8"/>
        <end position="291"/>
    </location>
</feature>
<proteinExistence type="inferred from homology"/>
<dbReference type="PANTHER" id="PTHR46566">
    <property type="entry name" value="1-PHOSPHOFRUCTOKINASE-RELATED"/>
    <property type="match status" value="1"/>
</dbReference>
<organism evidence="10 11">
    <name type="scientific">Candidatus Gemmiger avicola</name>
    <dbReference type="NCBI Taxonomy" id="2838605"/>
    <lineage>
        <taxon>Bacteria</taxon>
        <taxon>Bacillati</taxon>
        <taxon>Bacillota</taxon>
        <taxon>Clostridia</taxon>
        <taxon>Eubacteriales</taxon>
        <taxon>Gemmiger</taxon>
    </lineage>
</organism>
<keyword evidence="4 8" id="KW-0418">Kinase</keyword>
<gene>
    <name evidence="10" type="primary">pfkB</name>
    <name evidence="10" type="ORF">H9945_08845</name>
</gene>
<dbReference type="GO" id="GO:0005829">
    <property type="term" value="C:cytosol"/>
    <property type="evidence" value="ECO:0007669"/>
    <property type="project" value="TreeGrafter"/>
</dbReference>
<keyword evidence="7" id="KW-0423">Lactose metabolism</keyword>
<dbReference type="InterPro" id="IPR011611">
    <property type="entry name" value="PfkB_dom"/>
</dbReference>
<dbReference type="Gene3D" id="3.40.1190.20">
    <property type="match status" value="1"/>
</dbReference>
<dbReference type="EMBL" id="DWYG01000149">
    <property type="protein sequence ID" value="HJB42591.1"/>
    <property type="molecule type" value="Genomic_DNA"/>
</dbReference>
<dbReference type="InterPro" id="IPR002173">
    <property type="entry name" value="Carboh/pur_kinase_PfkB_CS"/>
</dbReference>
<dbReference type="EC" id="2.7.1.144" evidence="7"/>
<dbReference type="InterPro" id="IPR029056">
    <property type="entry name" value="Ribokinase-like"/>
</dbReference>
<dbReference type="NCBIfam" id="TIGR03168">
    <property type="entry name" value="1-PFK"/>
    <property type="match status" value="1"/>
</dbReference>
<reference evidence="10" key="2">
    <citation type="submission" date="2021-04" db="EMBL/GenBank/DDBJ databases">
        <authorList>
            <person name="Gilroy R."/>
        </authorList>
    </citation>
    <scope>NUCLEOTIDE SEQUENCE</scope>
    <source>
        <strain evidence="10">ChiBcec8-13705</strain>
    </source>
</reference>
<name>A0A9D2S446_9FIRM</name>
<evidence type="ECO:0000256" key="2">
    <source>
        <dbReference type="ARBA" id="ARBA00022679"/>
    </source>
</evidence>
<dbReference type="FunFam" id="3.40.1190.20:FF:000001">
    <property type="entry name" value="Phosphofructokinase"/>
    <property type="match status" value="1"/>
</dbReference>
<dbReference type="SUPFAM" id="SSF53613">
    <property type="entry name" value="Ribokinase-like"/>
    <property type="match status" value="1"/>
</dbReference>
<evidence type="ECO:0000313" key="10">
    <source>
        <dbReference type="EMBL" id="HJB42591.1"/>
    </source>
</evidence>
<accession>A0A9D2S446</accession>
<evidence type="ECO:0000256" key="7">
    <source>
        <dbReference type="PIRNR" id="PIRNR000535"/>
    </source>
</evidence>
<comment type="pathway">
    <text evidence="7">Carbohydrate metabolism; D-tagatose 6-phosphate degradation; D-glyceraldehyde 3-phosphate and glycerone phosphate from D-tagatose 6-phosphate: step 1/2.</text>
</comment>
<dbReference type="GO" id="GO:0008662">
    <property type="term" value="F:1-phosphofructokinase activity"/>
    <property type="evidence" value="ECO:0007669"/>
    <property type="project" value="UniProtKB-UniRule"/>
</dbReference>